<dbReference type="Gene3D" id="2.30.30.100">
    <property type="match status" value="1"/>
</dbReference>
<gene>
    <name evidence="1" type="ORF">niasHT_003786</name>
</gene>
<dbReference type="AlphaFoldDB" id="A0ABD2LUS6"/>
<accession>A0ABD2LUS6</accession>
<evidence type="ECO:0000313" key="1">
    <source>
        <dbReference type="EMBL" id="KAL3119003.1"/>
    </source>
</evidence>
<organism evidence="1 2">
    <name type="scientific">Heterodera trifolii</name>
    <dbReference type="NCBI Taxonomy" id="157864"/>
    <lineage>
        <taxon>Eukaryota</taxon>
        <taxon>Metazoa</taxon>
        <taxon>Ecdysozoa</taxon>
        <taxon>Nematoda</taxon>
        <taxon>Chromadorea</taxon>
        <taxon>Rhabditida</taxon>
        <taxon>Tylenchina</taxon>
        <taxon>Tylenchomorpha</taxon>
        <taxon>Tylenchoidea</taxon>
        <taxon>Heteroderidae</taxon>
        <taxon>Heteroderinae</taxon>
        <taxon>Heterodera</taxon>
    </lineage>
</organism>
<evidence type="ECO:0000313" key="2">
    <source>
        <dbReference type="Proteomes" id="UP001620626"/>
    </source>
</evidence>
<keyword evidence="2" id="KW-1185">Reference proteome</keyword>
<protein>
    <submittedName>
        <fullName evidence="1">Uncharacterized protein</fullName>
    </submittedName>
</protein>
<comment type="caution">
    <text evidence="1">The sequence shown here is derived from an EMBL/GenBank/DDBJ whole genome shotgun (WGS) entry which is preliminary data.</text>
</comment>
<dbReference type="EMBL" id="JBICBT010000258">
    <property type="protein sequence ID" value="KAL3119003.1"/>
    <property type="molecule type" value="Genomic_DNA"/>
</dbReference>
<proteinExistence type="predicted"/>
<reference evidence="1 2" key="1">
    <citation type="submission" date="2024-10" db="EMBL/GenBank/DDBJ databases">
        <authorList>
            <person name="Kim D."/>
        </authorList>
    </citation>
    <scope>NUCLEOTIDE SEQUENCE [LARGE SCALE GENOMIC DNA]</scope>
    <source>
        <strain evidence="1">BH-2024</strain>
    </source>
</reference>
<sequence>MADQNDVFGVASSSIGKPIRVEIGTASRKTIISGNLLTADPESGSIVLVEKRQQNKTSDQSKCTQRFILIPGSSVHAAKLVTEGTIGTLKKEGQLEERTKSNAELCEKADGIGSGDEATIESHGKRTLSETVRIFDEFALSRRLCLIDALNKYGIKFSEKPHVLIQNIDNGPAEGQMPSTVISLQSGGIKIYPPYGKSDIIGGGSIAVKELLHKLSTENVFDE</sequence>
<dbReference type="Proteomes" id="UP001620626">
    <property type="component" value="Unassembled WGS sequence"/>
</dbReference>
<name>A0ABD2LUS6_9BILA</name>